<comment type="caution">
    <text evidence="1">The sequence shown here is derived from an EMBL/GenBank/DDBJ whole genome shotgun (WGS) entry which is preliminary data.</text>
</comment>
<evidence type="ECO:0000313" key="1">
    <source>
        <dbReference type="EMBL" id="PIR03801.1"/>
    </source>
</evidence>
<dbReference type="InterPro" id="IPR036052">
    <property type="entry name" value="TrpB-like_PALP_sf"/>
</dbReference>
<evidence type="ECO:0000313" key="2">
    <source>
        <dbReference type="Proteomes" id="UP000229600"/>
    </source>
</evidence>
<reference evidence="1 2" key="1">
    <citation type="submission" date="2017-09" db="EMBL/GenBank/DDBJ databases">
        <title>Depth-based differentiation of microbial function through sediment-hosted aquifers and enrichment of novel symbionts in the deep terrestrial subsurface.</title>
        <authorList>
            <person name="Probst A.J."/>
            <person name="Ladd B."/>
            <person name="Jarett J.K."/>
            <person name="Geller-Mcgrath D.E."/>
            <person name="Sieber C.M."/>
            <person name="Emerson J.B."/>
            <person name="Anantharaman K."/>
            <person name="Thomas B.C."/>
            <person name="Malmstrom R."/>
            <person name="Stieglmeier M."/>
            <person name="Klingl A."/>
            <person name="Woyke T."/>
            <person name="Ryan C.M."/>
            <person name="Banfield J.F."/>
        </authorList>
    </citation>
    <scope>NUCLEOTIDE SEQUENCE [LARGE SCALE GENOMIC DNA]</scope>
    <source>
        <strain evidence="1">CG11_big_fil_rev_8_21_14_0_20_39_34</strain>
    </source>
</reference>
<proteinExistence type="predicted"/>
<gene>
    <name evidence="1" type="ORF">COV59_03970</name>
</gene>
<accession>A0A2H0N4I9</accession>
<organism evidence="1 2">
    <name type="scientific">Candidatus Magasanikbacteria bacterium CG11_big_fil_rev_8_21_14_0_20_39_34</name>
    <dbReference type="NCBI Taxonomy" id="1974653"/>
    <lineage>
        <taxon>Bacteria</taxon>
        <taxon>Candidatus Magasanikiibacteriota</taxon>
    </lineage>
</organism>
<sequence>MNDTFTIEKMGKFQVVRDDLYQGGTKRRAFKKLISTIQEEELVYACDYYGHAAYAIALTAQEVNKKVTLFYLSPKKDTDIFQKTVEMPNVTYHIVADADTQIEASKTAMEYAKQHNALFLPIGLDFPAFESKLTEVVKEANIHAPEIWCMGGSGTLSRALKNAYPETPVHVVSVGTANFFGGGNTVYNAPENLDEEAQNKPPYPSSAHYDAKTWQFVEKHAKNGACIWNVA</sequence>
<protein>
    <recommendedName>
        <fullName evidence="3">Tryptophan synthase beta chain-like PALP domain-containing protein</fullName>
    </recommendedName>
</protein>
<dbReference type="EMBL" id="PCWN01000008">
    <property type="protein sequence ID" value="PIR03801.1"/>
    <property type="molecule type" value="Genomic_DNA"/>
</dbReference>
<dbReference type="Proteomes" id="UP000229600">
    <property type="component" value="Unassembled WGS sequence"/>
</dbReference>
<evidence type="ECO:0008006" key="3">
    <source>
        <dbReference type="Google" id="ProtNLM"/>
    </source>
</evidence>
<dbReference type="SUPFAM" id="SSF53686">
    <property type="entry name" value="Tryptophan synthase beta subunit-like PLP-dependent enzymes"/>
    <property type="match status" value="1"/>
</dbReference>
<dbReference type="AlphaFoldDB" id="A0A2H0N4I9"/>
<name>A0A2H0N4I9_9BACT</name>